<dbReference type="Proteomes" id="UP000176645">
    <property type="component" value="Unassembled WGS sequence"/>
</dbReference>
<dbReference type="PANTHER" id="PTHR23419">
    <property type="entry name" value="DIVALENT CATION TOLERANCE CUTA-RELATED"/>
    <property type="match status" value="1"/>
</dbReference>
<dbReference type="AlphaFoldDB" id="A0A1G1WH38"/>
<protein>
    <recommendedName>
        <fullName evidence="4">Divalent-cation tolerance protein CutA</fullName>
    </recommendedName>
</protein>
<reference evidence="2 3" key="1">
    <citation type="journal article" date="2016" name="Nat. Commun.">
        <title>Thousands of microbial genomes shed light on interconnected biogeochemical processes in an aquifer system.</title>
        <authorList>
            <person name="Anantharaman K."/>
            <person name="Brown C.T."/>
            <person name="Hug L.A."/>
            <person name="Sharon I."/>
            <person name="Castelle C.J."/>
            <person name="Probst A.J."/>
            <person name="Thomas B.C."/>
            <person name="Singh A."/>
            <person name="Wilkins M.J."/>
            <person name="Karaoz U."/>
            <person name="Brodie E.L."/>
            <person name="Williams K.H."/>
            <person name="Hubbard S.S."/>
            <person name="Banfield J.F."/>
        </authorList>
    </citation>
    <scope>NUCLEOTIDE SEQUENCE [LARGE SCALE GENOMIC DNA]</scope>
</reference>
<dbReference type="InterPro" id="IPR004323">
    <property type="entry name" value="Ion_tolerance_CutA"/>
</dbReference>
<comment type="caution">
    <text evidence="2">The sequence shown here is derived from an EMBL/GenBank/DDBJ whole genome shotgun (WGS) entry which is preliminary data.</text>
</comment>
<gene>
    <name evidence="2" type="ORF">A2Z42_04800</name>
</gene>
<dbReference type="GO" id="GO:0005507">
    <property type="term" value="F:copper ion binding"/>
    <property type="evidence" value="ECO:0007669"/>
    <property type="project" value="TreeGrafter"/>
</dbReference>
<dbReference type="Pfam" id="PF03091">
    <property type="entry name" value="CutA1"/>
    <property type="match status" value="1"/>
</dbReference>
<evidence type="ECO:0008006" key="4">
    <source>
        <dbReference type="Google" id="ProtNLM"/>
    </source>
</evidence>
<dbReference type="GO" id="GO:0010038">
    <property type="term" value="P:response to metal ion"/>
    <property type="evidence" value="ECO:0007669"/>
    <property type="project" value="InterPro"/>
</dbReference>
<dbReference type="SUPFAM" id="SSF54913">
    <property type="entry name" value="GlnB-like"/>
    <property type="match status" value="1"/>
</dbReference>
<dbReference type="EMBL" id="MHCU01000066">
    <property type="protein sequence ID" value="OGY26567.1"/>
    <property type="molecule type" value="Genomic_DNA"/>
</dbReference>
<evidence type="ECO:0000313" key="2">
    <source>
        <dbReference type="EMBL" id="OGY26567.1"/>
    </source>
</evidence>
<comment type="similarity">
    <text evidence="1">Belongs to the CutA family.</text>
</comment>
<accession>A0A1G1WH38</accession>
<evidence type="ECO:0000256" key="1">
    <source>
        <dbReference type="ARBA" id="ARBA00010169"/>
    </source>
</evidence>
<proteinExistence type="inferred from homology"/>
<sequence>MIFIFTSLPDKRTAVRVGKGLLEKRIIACYNLFPVESAYWWEGKIREEAEILIILKTKSEDFEKVETYIKKHSSYEIPEVVAVTPGQVNKSYLDWIHSETKT</sequence>
<dbReference type="Gene3D" id="3.30.70.120">
    <property type="match status" value="1"/>
</dbReference>
<evidence type="ECO:0000313" key="3">
    <source>
        <dbReference type="Proteomes" id="UP000176645"/>
    </source>
</evidence>
<dbReference type="InterPro" id="IPR011322">
    <property type="entry name" value="N-reg_PII-like_a/b"/>
</dbReference>
<name>A0A1G1WH38_9BACT</name>
<organism evidence="2 3">
    <name type="scientific">Candidatus Woykebacteria bacterium RBG_19FT_COMBO_43_10</name>
    <dbReference type="NCBI Taxonomy" id="1802598"/>
    <lineage>
        <taxon>Bacteria</taxon>
        <taxon>Candidatus Woykeibacteriota</taxon>
    </lineage>
</organism>
<dbReference type="PANTHER" id="PTHR23419:SF8">
    <property type="entry name" value="FI09726P"/>
    <property type="match status" value="1"/>
</dbReference>
<dbReference type="InterPro" id="IPR015867">
    <property type="entry name" value="N-reg_PII/ATP_PRibTrfase_C"/>
</dbReference>